<gene>
    <name evidence="1" type="primary">trbK</name>
    <name evidence="1" type="ORF">JRA39_003746</name>
</gene>
<comment type="caution">
    <text evidence="1">The sequence shown here is derived from an EMBL/GenBank/DDBJ whole genome shotgun (WGS) entry which is preliminary data.</text>
</comment>
<dbReference type="AlphaFoldDB" id="A0AAI9MXS0"/>
<evidence type="ECO:0000313" key="1">
    <source>
        <dbReference type="EMBL" id="EMP9434625.1"/>
    </source>
</evidence>
<keyword evidence="1" id="KW-0449">Lipoprotein</keyword>
<accession>A0AAI9MXS0</accession>
<dbReference type="NCBIfam" id="TIGR04359">
    <property type="entry name" value="TrbK_RP4"/>
    <property type="match status" value="1"/>
</dbReference>
<dbReference type="RefSeq" id="WP_247047799.1">
    <property type="nucleotide sequence ID" value="NZ_JALLDV010000169.1"/>
</dbReference>
<organism evidence="1">
    <name type="scientific">Providencia stuartii</name>
    <dbReference type="NCBI Taxonomy" id="588"/>
    <lineage>
        <taxon>Bacteria</taxon>
        <taxon>Pseudomonadati</taxon>
        <taxon>Pseudomonadota</taxon>
        <taxon>Gammaproteobacteria</taxon>
        <taxon>Enterobacterales</taxon>
        <taxon>Morganellaceae</taxon>
        <taxon>Providencia</taxon>
    </lineage>
</organism>
<proteinExistence type="predicted"/>
<protein>
    <submittedName>
        <fullName evidence="1">Entry exclusion lipoprotein TrbK</fullName>
    </submittedName>
</protein>
<dbReference type="InterPro" id="IPR027584">
    <property type="entry name" value="TrbK_RP4"/>
</dbReference>
<reference evidence="1" key="1">
    <citation type="submission" date="2024-02" db="EMBL/GenBank/DDBJ databases">
        <authorList>
            <consortium name="Clinical and Environmental Microbiology Branch: Whole genome sequencing antimicrobial resistance pathogens in the healthcare setting"/>
        </authorList>
    </citation>
    <scope>NUCLEOTIDE SEQUENCE</scope>
    <source>
        <strain evidence="1">2020GO-00142</strain>
    </source>
</reference>
<name>A0AAI9MXS0_PROST</name>
<sequence>MNNLFFIVLTLFCVFLTGCERTIIEADKITCHDDNYEKSLSEIKNKHLQEIFIDECSAIRKSKEMREWKFKSSPEDNF</sequence>
<dbReference type="EMBL" id="AAZDVE040000042">
    <property type="protein sequence ID" value="EMP9434625.1"/>
    <property type="molecule type" value="Genomic_DNA"/>
</dbReference>